<comment type="caution">
    <text evidence="2">The sequence shown here is derived from an EMBL/GenBank/DDBJ whole genome shotgun (WGS) entry which is preliminary data.</text>
</comment>
<dbReference type="Proteomes" id="UP000266906">
    <property type="component" value="Unassembled WGS sequence"/>
</dbReference>
<organism evidence="2 3">
    <name type="scientific">Kitasatospora cineracea</name>
    <dbReference type="NCBI Taxonomy" id="88074"/>
    <lineage>
        <taxon>Bacteria</taxon>
        <taxon>Bacillati</taxon>
        <taxon>Actinomycetota</taxon>
        <taxon>Actinomycetes</taxon>
        <taxon>Kitasatosporales</taxon>
        <taxon>Streptomycetaceae</taxon>
        <taxon>Kitasatospora</taxon>
    </lineage>
</organism>
<dbReference type="AlphaFoldDB" id="A0A3N4RHT1"/>
<sequence length="56" mass="5459">MKRFARTVAFAGLLAALLGAAPVLASAASAAPVTAVASDGDTSWGGCDLPLCKPLS</sequence>
<proteinExistence type="predicted"/>
<evidence type="ECO:0000313" key="3">
    <source>
        <dbReference type="Proteomes" id="UP000266906"/>
    </source>
</evidence>
<feature type="chain" id="PRO_5038794651" evidence="1">
    <location>
        <begin position="31"/>
        <end position="56"/>
    </location>
</feature>
<protein>
    <submittedName>
        <fullName evidence="2">Uncharacterized protein</fullName>
    </submittedName>
</protein>
<dbReference type="RefSeq" id="WP_162871535.1">
    <property type="nucleotide sequence ID" value="NZ_JBEYIY010000073.1"/>
</dbReference>
<evidence type="ECO:0000256" key="1">
    <source>
        <dbReference type="SAM" id="SignalP"/>
    </source>
</evidence>
<keyword evidence="3" id="KW-1185">Reference proteome</keyword>
<name>A0A3N4RHT1_9ACTN</name>
<feature type="signal peptide" evidence="1">
    <location>
        <begin position="1"/>
        <end position="30"/>
    </location>
</feature>
<gene>
    <name evidence="2" type="ORF">EDD38_1203</name>
</gene>
<reference evidence="2 3" key="1">
    <citation type="submission" date="2018-11" db="EMBL/GenBank/DDBJ databases">
        <title>Sequencing the genomes of 1000 actinobacteria strains.</title>
        <authorList>
            <person name="Klenk H.-P."/>
        </authorList>
    </citation>
    <scope>NUCLEOTIDE SEQUENCE [LARGE SCALE GENOMIC DNA]</scope>
    <source>
        <strain evidence="2 3">DSM 44781</strain>
    </source>
</reference>
<dbReference type="EMBL" id="RKQG01000001">
    <property type="protein sequence ID" value="RPE32932.1"/>
    <property type="molecule type" value="Genomic_DNA"/>
</dbReference>
<keyword evidence="1" id="KW-0732">Signal</keyword>
<evidence type="ECO:0000313" key="2">
    <source>
        <dbReference type="EMBL" id="RPE32932.1"/>
    </source>
</evidence>
<accession>A0A3N4RHT1</accession>